<feature type="domain" description="Protein FecR C-terminal" evidence="2">
    <location>
        <begin position="329"/>
        <end position="395"/>
    </location>
</feature>
<dbReference type="EMBL" id="BMIB01000001">
    <property type="protein sequence ID" value="GGH61391.1"/>
    <property type="molecule type" value="Genomic_DNA"/>
</dbReference>
<dbReference type="Pfam" id="PF16344">
    <property type="entry name" value="FecR_C"/>
    <property type="match status" value="1"/>
</dbReference>
<dbReference type="GO" id="GO:0016989">
    <property type="term" value="F:sigma factor antagonist activity"/>
    <property type="evidence" value="ECO:0007669"/>
    <property type="project" value="TreeGrafter"/>
</dbReference>
<sequence>MTTAEQVSHLLFKHLQGTLSVEEQQQLEHWLQQSPRNRQLFNSVNDEAQLRQQLLVYQEAQQQEQPVWDKIQQLRNRPSAGTVRQVRFPRKWMWAAALCVLLAGTGVYVWNNTPGQAPDNTATVAVHDVQPGKTGAVLTLADGRQVVLDSLQNGVVAVENGARVTLKNGGLAYNGSADNTTAAPLYNTLSTPRGRQFQLVLPDGTHVWLNAASSLQYPTQFTGKERKVVVTGEAYFEVAASSTLPFTVVTGNAAVQVLGTSFNINAYNNEGLLAATLVAGSIKVSAGESTVLLKPGQQAQVNHAAAKQEVKVVRDADVAQVVAWKEGVFNFEDVTLEEAMRQLERWYDIEVTYEKKIPDIRFGGKLSRDMSLKGLLKSLEEADVHFRIEEGRRLIVLP</sequence>
<dbReference type="RefSeq" id="WP_188950897.1">
    <property type="nucleotide sequence ID" value="NZ_BMIB01000001.1"/>
</dbReference>
<evidence type="ECO:0000259" key="2">
    <source>
        <dbReference type="Pfam" id="PF16344"/>
    </source>
</evidence>
<evidence type="ECO:0000313" key="4">
    <source>
        <dbReference type="Proteomes" id="UP000627292"/>
    </source>
</evidence>
<evidence type="ECO:0000259" key="1">
    <source>
        <dbReference type="Pfam" id="PF04773"/>
    </source>
</evidence>
<dbReference type="Gene3D" id="2.60.120.1440">
    <property type="match status" value="1"/>
</dbReference>
<dbReference type="AlphaFoldDB" id="A0A917IR72"/>
<keyword evidence="4" id="KW-1185">Reference proteome</keyword>
<proteinExistence type="predicted"/>
<dbReference type="Gene3D" id="3.55.50.30">
    <property type="match status" value="1"/>
</dbReference>
<protein>
    <submittedName>
        <fullName evidence="3">Iron dicitrate transporter FecR</fullName>
    </submittedName>
</protein>
<gene>
    <name evidence="3" type="ORF">GCM10011379_10310</name>
</gene>
<dbReference type="InterPro" id="IPR006860">
    <property type="entry name" value="FecR"/>
</dbReference>
<feature type="domain" description="FecR protein" evidence="1">
    <location>
        <begin position="188"/>
        <end position="282"/>
    </location>
</feature>
<dbReference type="Pfam" id="PF04773">
    <property type="entry name" value="FecR"/>
    <property type="match status" value="1"/>
</dbReference>
<reference evidence="3" key="1">
    <citation type="journal article" date="2014" name="Int. J. Syst. Evol. Microbiol.">
        <title>Complete genome sequence of Corynebacterium casei LMG S-19264T (=DSM 44701T), isolated from a smear-ripened cheese.</title>
        <authorList>
            <consortium name="US DOE Joint Genome Institute (JGI-PGF)"/>
            <person name="Walter F."/>
            <person name="Albersmeier A."/>
            <person name="Kalinowski J."/>
            <person name="Ruckert C."/>
        </authorList>
    </citation>
    <scope>NUCLEOTIDE SEQUENCE</scope>
    <source>
        <strain evidence="3">CGMCC 1.15290</strain>
    </source>
</reference>
<dbReference type="InterPro" id="IPR032508">
    <property type="entry name" value="FecR_C"/>
</dbReference>
<evidence type="ECO:0000313" key="3">
    <source>
        <dbReference type="EMBL" id="GGH61391.1"/>
    </source>
</evidence>
<comment type="caution">
    <text evidence="3">The sequence shown here is derived from an EMBL/GenBank/DDBJ whole genome shotgun (WGS) entry which is preliminary data.</text>
</comment>
<organism evidence="3 4">
    <name type="scientific">Filimonas zeae</name>
    <dbReference type="NCBI Taxonomy" id="1737353"/>
    <lineage>
        <taxon>Bacteria</taxon>
        <taxon>Pseudomonadati</taxon>
        <taxon>Bacteroidota</taxon>
        <taxon>Chitinophagia</taxon>
        <taxon>Chitinophagales</taxon>
        <taxon>Chitinophagaceae</taxon>
        <taxon>Filimonas</taxon>
    </lineage>
</organism>
<name>A0A917IR72_9BACT</name>
<dbReference type="Proteomes" id="UP000627292">
    <property type="component" value="Unassembled WGS sequence"/>
</dbReference>
<dbReference type="PANTHER" id="PTHR30273">
    <property type="entry name" value="PERIPLASMIC SIGNAL SENSOR AND SIGMA FACTOR ACTIVATOR FECR-RELATED"/>
    <property type="match status" value="1"/>
</dbReference>
<accession>A0A917IR72</accession>
<dbReference type="FunFam" id="2.60.120.1440:FF:000001">
    <property type="entry name" value="Putative anti-sigma factor"/>
    <property type="match status" value="1"/>
</dbReference>
<dbReference type="InterPro" id="IPR012373">
    <property type="entry name" value="Ferrdict_sens_TM"/>
</dbReference>
<dbReference type="PANTHER" id="PTHR30273:SF2">
    <property type="entry name" value="PROTEIN FECR"/>
    <property type="match status" value="1"/>
</dbReference>
<reference evidence="3" key="2">
    <citation type="submission" date="2020-09" db="EMBL/GenBank/DDBJ databases">
        <authorList>
            <person name="Sun Q."/>
            <person name="Zhou Y."/>
        </authorList>
    </citation>
    <scope>NUCLEOTIDE SEQUENCE</scope>
    <source>
        <strain evidence="3">CGMCC 1.15290</strain>
    </source>
</reference>